<organism evidence="2 3">
    <name type="scientific">Glossina pallidipes</name>
    <name type="common">Tsetse fly</name>
    <dbReference type="NCBI Taxonomy" id="7398"/>
    <lineage>
        <taxon>Eukaryota</taxon>
        <taxon>Metazoa</taxon>
        <taxon>Ecdysozoa</taxon>
        <taxon>Arthropoda</taxon>
        <taxon>Hexapoda</taxon>
        <taxon>Insecta</taxon>
        <taxon>Pterygota</taxon>
        <taxon>Neoptera</taxon>
        <taxon>Endopterygota</taxon>
        <taxon>Diptera</taxon>
        <taxon>Brachycera</taxon>
        <taxon>Muscomorpha</taxon>
        <taxon>Hippoboscoidea</taxon>
        <taxon>Glossinidae</taxon>
        <taxon>Glossina</taxon>
    </lineage>
</organism>
<evidence type="ECO:0000313" key="2">
    <source>
        <dbReference type="EnsemblMetazoa" id="GPAI022456-PA"/>
    </source>
</evidence>
<keyword evidence="3" id="KW-1185">Reference proteome</keyword>
<dbReference type="AlphaFoldDB" id="A0A1A9ZR62"/>
<reference evidence="2" key="2">
    <citation type="submission" date="2020-05" db="UniProtKB">
        <authorList>
            <consortium name="EnsemblMetazoa"/>
        </authorList>
    </citation>
    <scope>IDENTIFICATION</scope>
    <source>
        <strain evidence="2">IAEA</strain>
    </source>
</reference>
<dbReference type="EnsemblMetazoa" id="GPAI022456-RA">
    <property type="protein sequence ID" value="GPAI022456-PA"/>
    <property type="gene ID" value="GPAI022456"/>
</dbReference>
<proteinExistence type="predicted"/>
<evidence type="ECO:0000256" key="1">
    <source>
        <dbReference type="SAM" id="MobiDB-lite"/>
    </source>
</evidence>
<feature type="compositionally biased region" description="Polar residues" evidence="1">
    <location>
        <begin position="1"/>
        <end position="21"/>
    </location>
</feature>
<feature type="region of interest" description="Disordered" evidence="1">
    <location>
        <begin position="1"/>
        <end position="28"/>
    </location>
</feature>
<protein>
    <submittedName>
        <fullName evidence="2">Uncharacterized protein</fullName>
    </submittedName>
</protein>
<dbReference type="VEuPathDB" id="VectorBase:GPAI022456"/>
<sequence length="113" mass="12156">MSCENIKSPNEQKKSVGTSARETAREDCPTPAAFEDANMIENVTNLLGTVGGGAEFDRSVLRDMAAGITKLIEGAVTWRLPQQNSCQTSLEVQESTTTKTPLVPASILTSHFK</sequence>
<name>A0A1A9ZR62_GLOPL</name>
<accession>A0A1A9ZR62</accession>
<evidence type="ECO:0000313" key="3">
    <source>
        <dbReference type="Proteomes" id="UP000092445"/>
    </source>
</evidence>
<dbReference type="Proteomes" id="UP000092445">
    <property type="component" value="Unassembled WGS sequence"/>
</dbReference>
<reference evidence="3" key="1">
    <citation type="submission" date="2014-03" db="EMBL/GenBank/DDBJ databases">
        <authorList>
            <person name="Aksoy S."/>
            <person name="Warren W."/>
            <person name="Wilson R.K."/>
        </authorList>
    </citation>
    <scope>NUCLEOTIDE SEQUENCE [LARGE SCALE GENOMIC DNA]</scope>
    <source>
        <strain evidence="3">IAEA</strain>
    </source>
</reference>